<dbReference type="InterPro" id="IPR000391">
    <property type="entry name" value="Rng_hydr_dOase-bsu"/>
</dbReference>
<evidence type="ECO:0000256" key="2">
    <source>
        <dbReference type="ARBA" id="ARBA00023002"/>
    </source>
</evidence>
<keyword evidence="4" id="KW-1185">Reference proteome</keyword>
<organism evidence="3 4">
    <name type="scientific">Micromonospora chokoriensis</name>
    <dbReference type="NCBI Taxonomy" id="356851"/>
    <lineage>
        <taxon>Bacteria</taxon>
        <taxon>Bacillati</taxon>
        <taxon>Actinomycetota</taxon>
        <taxon>Actinomycetes</taxon>
        <taxon>Micromonosporales</taxon>
        <taxon>Micromonosporaceae</taxon>
        <taxon>Micromonospora</taxon>
    </lineage>
</organism>
<dbReference type="Pfam" id="PF00866">
    <property type="entry name" value="Ring_hydroxyl_B"/>
    <property type="match status" value="1"/>
</dbReference>
<keyword evidence="3" id="KW-0223">Dioxygenase</keyword>
<keyword evidence="2" id="KW-0560">Oxidoreductase</keyword>
<accession>A0A1C4U3M8</accession>
<dbReference type="Proteomes" id="UP000198224">
    <property type="component" value="Chromosome I"/>
</dbReference>
<evidence type="ECO:0000256" key="1">
    <source>
        <dbReference type="ARBA" id="ARBA00009570"/>
    </source>
</evidence>
<protein>
    <submittedName>
        <fullName evidence="3">p-cumate 2,3-dioxygenase beta subunit</fullName>
    </submittedName>
</protein>
<dbReference type="GO" id="GO:0051213">
    <property type="term" value="F:dioxygenase activity"/>
    <property type="evidence" value="ECO:0007669"/>
    <property type="project" value="UniProtKB-KW"/>
</dbReference>
<evidence type="ECO:0000313" key="4">
    <source>
        <dbReference type="Proteomes" id="UP000198224"/>
    </source>
</evidence>
<dbReference type="AlphaFoldDB" id="A0A1C4U3M8"/>
<comment type="similarity">
    <text evidence="1">Belongs to the bacterial ring-hydroxylating dioxygenase beta subunit family.</text>
</comment>
<proteinExistence type="inferred from homology"/>
<dbReference type="PANTHER" id="PTHR41534">
    <property type="entry name" value="BLR3401 PROTEIN"/>
    <property type="match status" value="1"/>
</dbReference>
<dbReference type="SUPFAM" id="SSF54427">
    <property type="entry name" value="NTF2-like"/>
    <property type="match status" value="1"/>
</dbReference>
<reference evidence="4" key="1">
    <citation type="submission" date="2016-06" db="EMBL/GenBank/DDBJ databases">
        <authorList>
            <person name="Varghese N."/>
            <person name="Submissions Spin"/>
        </authorList>
    </citation>
    <scope>NUCLEOTIDE SEQUENCE [LARGE SCALE GENOMIC DNA]</scope>
    <source>
        <strain evidence="4">DSM 45160</strain>
    </source>
</reference>
<dbReference type="Gene3D" id="3.10.450.50">
    <property type="match status" value="1"/>
</dbReference>
<name>A0A1C4U3M8_9ACTN</name>
<gene>
    <name evidence="3" type="ORF">GA0070612_0053</name>
</gene>
<dbReference type="RefSeq" id="WP_088986069.1">
    <property type="nucleotide sequence ID" value="NZ_LT607409.1"/>
</dbReference>
<evidence type="ECO:0000313" key="3">
    <source>
        <dbReference type="EMBL" id="SCE66254.1"/>
    </source>
</evidence>
<dbReference type="GO" id="GO:0019380">
    <property type="term" value="P:3-phenylpropionate catabolic process"/>
    <property type="evidence" value="ECO:0007669"/>
    <property type="project" value="TreeGrafter"/>
</dbReference>
<sequence>MTTDTINTEPAVDATAQMRLWHRVSQFLFREARLLDEWRLREWYDEMLTDDIRYTVPATDVRGESADALGLIDDNAARLRQRIEQILNGEVWCENPLSRTNRMISNVEILADRGTHLDVAANIVVYRFGHGRSDSYVGKCRLELAVEGESFRVRRRVVVLDHESLYEHGKLSIIL</sequence>
<dbReference type="PANTHER" id="PTHR41534:SF2">
    <property type="entry name" value="3-PHENYLPROPIONATE_CINNAMIC ACID DIOXYGENASE SUBUNIT BETA"/>
    <property type="match status" value="1"/>
</dbReference>
<dbReference type="CDD" id="cd00667">
    <property type="entry name" value="ring_hydroxylating_dioxygenases_beta"/>
    <property type="match status" value="1"/>
</dbReference>
<dbReference type="InterPro" id="IPR032710">
    <property type="entry name" value="NTF2-like_dom_sf"/>
</dbReference>
<dbReference type="EMBL" id="LT607409">
    <property type="protein sequence ID" value="SCE66254.1"/>
    <property type="molecule type" value="Genomic_DNA"/>
</dbReference>